<evidence type="ECO:0000313" key="1">
    <source>
        <dbReference type="EMBL" id="SCE68251.1"/>
    </source>
</evidence>
<dbReference type="NCBIfam" id="TIGR04268">
    <property type="entry name" value="FxSxx-COOH"/>
    <property type="match status" value="1"/>
</dbReference>
<reference evidence="2" key="1">
    <citation type="submission" date="2016-06" db="EMBL/GenBank/DDBJ databases">
        <authorList>
            <person name="Varghese N."/>
            <person name="Submissions Spin"/>
        </authorList>
    </citation>
    <scope>NUCLEOTIDE SEQUENCE [LARGE SCALE GENOMIC DNA]</scope>
    <source>
        <strain evidence="2">DSM 45160</strain>
    </source>
</reference>
<keyword evidence="2" id="KW-1185">Reference proteome</keyword>
<evidence type="ECO:0000313" key="2">
    <source>
        <dbReference type="Proteomes" id="UP000198224"/>
    </source>
</evidence>
<dbReference type="InterPro" id="IPR026334">
    <property type="entry name" value="FxSxx-COOH"/>
</dbReference>
<dbReference type="EMBL" id="LT607409">
    <property type="protein sequence ID" value="SCE68251.1"/>
    <property type="molecule type" value="Genomic_DNA"/>
</dbReference>
<dbReference type="Proteomes" id="UP000198224">
    <property type="component" value="Chromosome I"/>
</dbReference>
<sequence length="57" mass="6245">MMDTTDGAPQGTLVDLSEVSLADLQELDQSVFAHSLRRILDEIDRPQEAVAGWNSAM</sequence>
<name>A0A1C4U9B9_9ACTN</name>
<organism evidence="1 2">
    <name type="scientific">Micromonospora chokoriensis</name>
    <dbReference type="NCBI Taxonomy" id="356851"/>
    <lineage>
        <taxon>Bacteria</taxon>
        <taxon>Bacillati</taxon>
        <taxon>Actinomycetota</taxon>
        <taxon>Actinomycetes</taxon>
        <taxon>Micromonosporales</taxon>
        <taxon>Micromonosporaceae</taxon>
        <taxon>Micromonospora</taxon>
    </lineage>
</organism>
<protein>
    <submittedName>
        <fullName evidence="1">FXSXX-COOH protein</fullName>
    </submittedName>
</protein>
<dbReference type="AlphaFoldDB" id="A0A1C4U9B9"/>
<proteinExistence type="predicted"/>
<accession>A0A1C4U9B9</accession>
<gene>
    <name evidence="1" type="ORF">GA0070612_0205</name>
</gene>